<keyword evidence="1" id="KW-1133">Transmembrane helix</keyword>
<feature type="transmembrane region" description="Helical" evidence="1">
    <location>
        <begin position="6"/>
        <end position="31"/>
    </location>
</feature>
<evidence type="ECO:0000313" key="3">
    <source>
        <dbReference type="Proteomes" id="UP001182303"/>
    </source>
</evidence>
<name>A0AAE4JUD6_CLOSG</name>
<gene>
    <name evidence="2" type="ORF">P9J83_03990</name>
</gene>
<protein>
    <recommendedName>
        <fullName evidence="4">PQ loop repeat protein</fullName>
    </recommendedName>
</protein>
<dbReference type="Proteomes" id="UP001182303">
    <property type="component" value="Unassembled WGS sequence"/>
</dbReference>
<sequence length="106" mass="12229">MSGLIKFGTIINIIGGILLLYSFLPQIYIILKTKSPGNNSIQYWIIMTFGIFCICINQFICEVPRVQLIIQSINVVFAILTTILIIYFGLKESNNKKYNRFDDRRC</sequence>
<feature type="transmembrane region" description="Helical" evidence="1">
    <location>
        <begin position="43"/>
        <end position="60"/>
    </location>
</feature>
<evidence type="ECO:0008006" key="4">
    <source>
        <dbReference type="Google" id="ProtNLM"/>
    </source>
</evidence>
<organism evidence="2 3">
    <name type="scientific">Clostridium sporogenes</name>
    <dbReference type="NCBI Taxonomy" id="1509"/>
    <lineage>
        <taxon>Bacteria</taxon>
        <taxon>Bacillati</taxon>
        <taxon>Bacillota</taxon>
        <taxon>Clostridia</taxon>
        <taxon>Eubacteriales</taxon>
        <taxon>Clostridiaceae</taxon>
        <taxon>Clostridium</taxon>
    </lineage>
</organism>
<comment type="caution">
    <text evidence="2">The sequence shown here is derived from an EMBL/GenBank/DDBJ whole genome shotgun (WGS) entry which is preliminary data.</text>
</comment>
<proteinExistence type="predicted"/>
<keyword evidence="1" id="KW-0812">Transmembrane</keyword>
<dbReference type="Gene3D" id="1.20.1280.290">
    <property type="match status" value="1"/>
</dbReference>
<dbReference type="EMBL" id="JARUIS010000004">
    <property type="protein sequence ID" value="MDS1002664.1"/>
    <property type="molecule type" value="Genomic_DNA"/>
</dbReference>
<feature type="transmembrane region" description="Helical" evidence="1">
    <location>
        <begin position="66"/>
        <end position="90"/>
    </location>
</feature>
<accession>A0AAE4JUD6</accession>
<reference evidence="2" key="1">
    <citation type="submission" date="2023-04" db="EMBL/GenBank/DDBJ databases">
        <title>Assessment of the microbiological origin of a defect in Grana Padano cheese.</title>
        <authorList>
            <person name="Zago M."/>
            <person name="Rossetti L."/>
            <person name="Bonvini B."/>
            <person name="Carminati D."/>
            <person name="Giraffa G."/>
        </authorList>
    </citation>
    <scope>NUCLEOTIDE SEQUENCE</scope>
    <source>
        <strain evidence="2">4990</strain>
    </source>
</reference>
<evidence type="ECO:0000313" key="2">
    <source>
        <dbReference type="EMBL" id="MDS1002664.1"/>
    </source>
</evidence>
<keyword evidence="1" id="KW-0472">Membrane</keyword>
<dbReference type="RefSeq" id="WP_310942980.1">
    <property type="nucleotide sequence ID" value="NZ_JARUIS010000004.1"/>
</dbReference>
<dbReference type="AlphaFoldDB" id="A0AAE4JUD6"/>
<evidence type="ECO:0000256" key="1">
    <source>
        <dbReference type="SAM" id="Phobius"/>
    </source>
</evidence>